<keyword evidence="10" id="KW-0833">Ubl conjugation pathway</keyword>
<feature type="domain" description="RING-type" evidence="18">
    <location>
        <begin position="294"/>
        <end position="336"/>
    </location>
</feature>
<protein>
    <recommendedName>
        <fullName evidence="4">RING-type E3 ubiquitin transferase</fullName>
        <ecNumber evidence="4">2.3.2.27</ecNumber>
    </recommendedName>
</protein>
<comment type="subcellular location">
    <subcellularLocation>
        <location evidence="2">Membrane</location>
        <topology evidence="2">Single-pass membrane protein</topology>
    </subcellularLocation>
</comment>
<dbReference type="PANTHER" id="PTHR46279">
    <property type="entry name" value="RING/U-BOX SUPERFAMILY PROTEIN"/>
    <property type="match status" value="1"/>
</dbReference>
<dbReference type="Pfam" id="PF13947">
    <property type="entry name" value="GUB_WAK_bind"/>
    <property type="match status" value="1"/>
</dbReference>
<gene>
    <name evidence="19" type="ORF">C5167_047589</name>
</gene>
<dbReference type="SMART" id="SM00184">
    <property type="entry name" value="RING"/>
    <property type="match status" value="1"/>
</dbReference>
<dbReference type="Proteomes" id="UP000316621">
    <property type="component" value="Chromosome 11"/>
</dbReference>
<name>A0A4Y7LJC5_PAPSO</name>
<evidence type="ECO:0000256" key="16">
    <source>
        <dbReference type="SAM" id="Phobius"/>
    </source>
</evidence>
<dbReference type="SUPFAM" id="SSF57850">
    <property type="entry name" value="RING/U-box"/>
    <property type="match status" value="1"/>
</dbReference>
<evidence type="ECO:0000256" key="4">
    <source>
        <dbReference type="ARBA" id="ARBA00012483"/>
    </source>
</evidence>
<dbReference type="AlphaFoldDB" id="A0A4Y7LJC5"/>
<evidence type="ECO:0000256" key="15">
    <source>
        <dbReference type="PROSITE-ProRule" id="PRU00175"/>
    </source>
</evidence>
<feature type="transmembrane region" description="Helical" evidence="16">
    <location>
        <begin position="218"/>
        <end position="239"/>
    </location>
</feature>
<evidence type="ECO:0000256" key="6">
    <source>
        <dbReference type="ARBA" id="ARBA00022692"/>
    </source>
</evidence>
<evidence type="ECO:0000256" key="8">
    <source>
        <dbReference type="ARBA" id="ARBA00022729"/>
    </source>
</evidence>
<evidence type="ECO:0000313" key="20">
    <source>
        <dbReference type="Proteomes" id="UP000316621"/>
    </source>
</evidence>
<dbReference type="GO" id="GO:0016020">
    <property type="term" value="C:membrane"/>
    <property type="evidence" value="ECO:0007669"/>
    <property type="project" value="UniProtKB-SubCell"/>
</dbReference>
<dbReference type="GO" id="GO:0008270">
    <property type="term" value="F:zinc ion binding"/>
    <property type="evidence" value="ECO:0007669"/>
    <property type="project" value="UniProtKB-KW"/>
</dbReference>
<evidence type="ECO:0000259" key="18">
    <source>
        <dbReference type="PROSITE" id="PS50089"/>
    </source>
</evidence>
<dbReference type="InterPro" id="IPR013083">
    <property type="entry name" value="Znf_RING/FYVE/PHD"/>
</dbReference>
<evidence type="ECO:0000256" key="5">
    <source>
        <dbReference type="ARBA" id="ARBA00022679"/>
    </source>
</evidence>
<proteinExistence type="inferred from homology"/>
<keyword evidence="11" id="KW-0862">Zinc</keyword>
<dbReference type="GO" id="GO:0061630">
    <property type="term" value="F:ubiquitin protein ligase activity"/>
    <property type="evidence" value="ECO:0007669"/>
    <property type="project" value="UniProtKB-EC"/>
</dbReference>
<dbReference type="Gene3D" id="3.30.40.10">
    <property type="entry name" value="Zinc/RING finger domain, C3HC4 (zinc finger)"/>
    <property type="match status" value="1"/>
</dbReference>
<dbReference type="Pfam" id="PF13639">
    <property type="entry name" value="zf-RING_2"/>
    <property type="match status" value="1"/>
</dbReference>
<dbReference type="PANTHER" id="PTHR46279:SF9">
    <property type="entry name" value="OS01G0116300 PROTEIN"/>
    <property type="match status" value="1"/>
</dbReference>
<dbReference type="EC" id="2.3.2.27" evidence="4"/>
<organism evidence="19 20">
    <name type="scientific">Papaver somniferum</name>
    <name type="common">Opium poppy</name>
    <dbReference type="NCBI Taxonomy" id="3469"/>
    <lineage>
        <taxon>Eukaryota</taxon>
        <taxon>Viridiplantae</taxon>
        <taxon>Streptophyta</taxon>
        <taxon>Embryophyta</taxon>
        <taxon>Tracheophyta</taxon>
        <taxon>Spermatophyta</taxon>
        <taxon>Magnoliopsida</taxon>
        <taxon>Ranunculales</taxon>
        <taxon>Papaveraceae</taxon>
        <taxon>Papaveroideae</taxon>
        <taxon>Papaver</taxon>
    </lineage>
</organism>
<keyword evidence="7" id="KW-0479">Metal-binding</keyword>
<evidence type="ECO:0000256" key="17">
    <source>
        <dbReference type="SAM" id="SignalP"/>
    </source>
</evidence>
<sequence>MGTPLVTFFIVFLCFAEFSESSDNCVRIRCSKNEPVISFPFRIKGRQSEKCGYPGFDLSCDKNKTVLELPYSSPFYVQHINYGSNSNKIQLRDPENCLSKRLLNNQLNLSGTPFIPIRHENYSLYNCSSIRSFNSTSTPMISCLSSSAHAFFATSATSPDSLLLNQNCELIANIPVLPVASSTGMDNLLQNDIHLTWESSASDCKSCKNPKAPSKKHGLGFTYFIIIICVIAMLCIACVRTWASNWGNCPPQVEALPHQPVIVNTGLDESTIKSFPTVVLGENRRLPKNSDTACLICLQEYQPNETVRSLPACNHCFHVSCIDVWLPINSRCPICNTISPIASEIRP</sequence>
<evidence type="ECO:0000256" key="11">
    <source>
        <dbReference type="ARBA" id="ARBA00022833"/>
    </source>
</evidence>
<evidence type="ECO:0000313" key="19">
    <source>
        <dbReference type="EMBL" id="RZC84802.1"/>
    </source>
</evidence>
<evidence type="ECO:0000256" key="1">
    <source>
        <dbReference type="ARBA" id="ARBA00000900"/>
    </source>
</evidence>
<dbReference type="GO" id="GO:0030247">
    <property type="term" value="F:polysaccharide binding"/>
    <property type="evidence" value="ECO:0007669"/>
    <property type="project" value="InterPro"/>
</dbReference>
<evidence type="ECO:0000256" key="7">
    <source>
        <dbReference type="ARBA" id="ARBA00022723"/>
    </source>
</evidence>
<keyword evidence="6 16" id="KW-0812">Transmembrane</keyword>
<evidence type="ECO:0000256" key="13">
    <source>
        <dbReference type="ARBA" id="ARBA00023136"/>
    </source>
</evidence>
<keyword evidence="8 17" id="KW-0732">Signal</keyword>
<dbReference type="InterPro" id="IPR001841">
    <property type="entry name" value="Znf_RING"/>
</dbReference>
<dbReference type="PROSITE" id="PS50089">
    <property type="entry name" value="ZF_RING_2"/>
    <property type="match status" value="1"/>
</dbReference>
<evidence type="ECO:0000256" key="3">
    <source>
        <dbReference type="ARBA" id="ARBA00004906"/>
    </source>
</evidence>
<evidence type="ECO:0000256" key="14">
    <source>
        <dbReference type="ARBA" id="ARBA00024209"/>
    </source>
</evidence>
<comment type="catalytic activity">
    <reaction evidence="1">
        <text>S-ubiquitinyl-[E2 ubiquitin-conjugating enzyme]-L-cysteine + [acceptor protein]-L-lysine = [E2 ubiquitin-conjugating enzyme]-L-cysteine + N(6)-ubiquitinyl-[acceptor protein]-L-lysine.</text>
        <dbReference type="EC" id="2.3.2.27"/>
    </reaction>
</comment>
<dbReference type="EMBL" id="CM010725">
    <property type="protein sequence ID" value="RZC84802.1"/>
    <property type="molecule type" value="Genomic_DNA"/>
</dbReference>
<evidence type="ECO:0000256" key="10">
    <source>
        <dbReference type="ARBA" id="ARBA00022786"/>
    </source>
</evidence>
<accession>A0A4Y7LJC5</accession>
<feature type="signal peptide" evidence="17">
    <location>
        <begin position="1"/>
        <end position="21"/>
    </location>
</feature>
<dbReference type="InterPro" id="IPR025287">
    <property type="entry name" value="WAK_GUB"/>
</dbReference>
<dbReference type="Gramene" id="RZC84802">
    <property type="protein sequence ID" value="RZC84802"/>
    <property type="gene ID" value="C5167_047589"/>
</dbReference>
<keyword evidence="5" id="KW-0808">Transferase</keyword>
<comment type="pathway">
    <text evidence="3">Protein modification; protein ubiquitination.</text>
</comment>
<evidence type="ECO:0000256" key="12">
    <source>
        <dbReference type="ARBA" id="ARBA00022989"/>
    </source>
</evidence>
<comment type="similarity">
    <text evidence="14">Belongs to the RING-type zinc finger family. ATL subfamily.</text>
</comment>
<keyword evidence="12 16" id="KW-1133">Transmembrane helix</keyword>
<evidence type="ECO:0000256" key="2">
    <source>
        <dbReference type="ARBA" id="ARBA00004167"/>
    </source>
</evidence>
<keyword evidence="20" id="KW-1185">Reference proteome</keyword>
<evidence type="ECO:0000256" key="9">
    <source>
        <dbReference type="ARBA" id="ARBA00022771"/>
    </source>
</evidence>
<dbReference type="InterPro" id="IPR046948">
    <property type="entry name" value="ATL20-22-like"/>
</dbReference>
<keyword evidence="13 16" id="KW-0472">Membrane</keyword>
<reference evidence="19 20" key="1">
    <citation type="journal article" date="2018" name="Science">
        <title>The opium poppy genome and morphinan production.</title>
        <authorList>
            <person name="Guo L."/>
            <person name="Winzer T."/>
            <person name="Yang X."/>
            <person name="Li Y."/>
            <person name="Ning Z."/>
            <person name="He Z."/>
            <person name="Teodor R."/>
            <person name="Lu Y."/>
            <person name="Bowser T.A."/>
            <person name="Graham I.A."/>
            <person name="Ye K."/>
        </authorList>
    </citation>
    <scope>NUCLEOTIDE SEQUENCE [LARGE SCALE GENOMIC DNA]</scope>
    <source>
        <strain evidence="20">cv. HN1</strain>
        <tissue evidence="19">Leaves</tissue>
    </source>
</reference>
<dbReference type="OMA" id="SAFRSCQ"/>
<keyword evidence="9 15" id="KW-0863">Zinc-finger</keyword>
<feature type="chain" id="PRO_5021328969" description="RING-type E3 ubiquitin transferase" evidence="17">
    <location>
        <begin position="22"/>
        <end position="347"/>
    </location>
</feature>